<proteinExistence type="predicted"/>
<comment type="caution">
    <text evidence="1">The sequence shown here is derived from an EMBL/GenBank/DDBJ whole genome shotgun (WGS) entry which is preliminary data.</text>
</comment>
<accession>A0A9D4HZQ7</accession>
<protein>
    <submittedName>
        <fullName evidence="1">Uncharacterized protein</fullName>
    </submittedName>
</protein>
<dbReference type="Proteomes" id="UP000828390">
    <property type="component" value="Unassembled WGS sequence"/>
</dbReference>
<dbReference type="EMBL" id="JAIWYP010000011">
    <property type="protein sequence ID" value="KAH3738894.1"/>
    <property type="molecule type" value="Genomic_DNA"/>
</dbReference>
<reference evidence="1" key="2">
    <citation type="submission" date="2020-11" db="EMBL/GenBank/DDBJ databases">
        <authorList>
            <person name="McCartney M.A."/>
            <person name="Auch B."/>
            <person name="Kono T."/>
            <person name="Mallez S."/>
            <person name="Becker A."/>
            <person name="Gohl D.M."/>
            <person name="Silverstein K.A.T."/>
            <person name="Koren S."/>
            <person name="Bechman K.B."/>
            <person name="Herman A."/>
            <person name="Abrahante J.E."/>
            <person name="Garbe J."/>
        </authorList>
    </citation>
    <scope>NUCLEOTIDE SEQUENCE</scope>
    <source>
        <strain evidence="1">Duluth1</strain>
        <tissue evidence="1">Whole animal</tissue>
    </source>
</reference>
<gene>
    <name evidence="1" type="ORF">DPMN_045537</name>
</gene>
<organism evidence="1 2">
    <name type="scientific">Dreissena polymorpha</name>
    <name type="common">Zebra mussel</name>
    <name type="synonym">Mytilus polymorpha</name>
    <dbReference type="NCBI Taxonomy" id="45954"/>
    <lineage>
        <taxon>Eukaryota</taxon>
        <taxon>Metazoa</taxon>
        <taxon>Spiralia</taxon>
        <taxon>Lophotrochozoa</taxon>
        <taxon>Mollusca</taxon>
        <taxon>Bivalvia</taxon>
        <taxon>Autobranchia</taxon>
        <taxon>Heteroconchia</taxon>
        <taxon>Euheterodonta</taxon>
        <taxon>Imparidentia</taxon>
        <taxon>Neoheterodontei</taxon>
        <taxon>Myida</taxon>
        <taxon>Dreissenoidea</taxon>
        <taxon>Dreissenidae</taxon>
        <taxon>Dreissena</taxon>
    </lineage>
</organism>
<evidence type="ECO:0000313" key="2">
    <source>
        <dbReference type="Proteomes" id="UP000828390"/>
    </source>
</evidence>
<dbReference type="AlphaFoldDB" id="A0A9D4HZQ7"/>
<keyword evidence="2" id="KW-1185">Reference proteome</keyword>
<sequence length="202" mass="23209">MNWPADSSVTEEDQRWIQNMSAKEKWEVPCVAVTEPVPLTVLNMLHESIDYVLNMVYDSETFYETDENVIPALDLQNENVVIQSDNNNPSALDLQTKSMNFIVAFAVEELVSKNIDNPVAMLRYLQSVIVTGRKLDIDSTTDSIEGETKFINIDRQNILETAMNEIKAIENPRLVLEEQFYGEVSMYIEVVKYEQSWLIFCV</sequence>
<evidence type="ECO:0000313" key="1">
    <source>
        <dbReference type="EMBL" id="KAH3738894.1"/>
    </source>
</evidence>
<name>A0A9D4HZQ7_DREPO</name>
<reference evidence="1" key="1">
    <citation type="journal article" date="2019" name="bioRxiv">
        <title>The Genome of the Zebra Mussel, Dreissena polymorpha: A Resource for Invasive Species Research.</title>
        <authorList>
            <person name="McCartney M.A."/>
            <person name="Auch B."/>
            <person name="Kono T."/>
            <person name="Mallez S."/>
            <person name="Zhang Y."/>
            <person name="Obille A."/>
            <person name="Becker A."/>
            <person name="Abrahante J.E."/>
            <person name="Garbe J."/>
            <person name="Badalamenti J.P."/>
            <person name="Herman A."/>
            <person name="Mangelson H."/>
            <person name="Liachko I."/>
            <person name="Sullivan S."/>
            <person name="Sone E.D."/>
            <person name="Koren S."/>
            <person name="Silverstein K.A.T."/>
            <person name="Beckman K.B."/>
            <person name="Gohl D.M."/>
        </authorList>
    </citation>
    <scope>NUCLEOTIDE SEQUENCE</scope>
    <source>
        <strain evidence="1">Duluth1</strain>
        <tissue evidence="1">Whole animal</tissue>
    </source>
</reference>